<proteinExistence type="predicted"/>
<keyword evidence="3" id="KW-1185">Reference proteome</keyword>
<evidence type="ECO:0000256" key="1">
    <source>
        <dbReference type="SAM" id="MobiDB-lite"/>
    </source>
</evidence>
<dbReference type="InterPro" id="IPR002514">
    <property type="entry name" value="Transposase_8"/>
</dbReference>
<gene>
    <name evidence="2" type="ORF">Y981_05490</name>
</gene>
<evidence type="ECO:0000313" key="3">
    <source>
        <dbReference type="Proteomes" id="UP000027059"/>
    </source>
</evidence>
<reference evidence="2 3" key="2">
    <citation type="journal article" date="2015" name="Biomed. Res. Int.">
        <title>Effects of Arsenite Resistance on the Growth and Functional Gene Expression of Leptospirillum ferriphilum and Acidithiobacillus thiooxidans in Pure Culture and Coculture.</title>
        <authorList>
            <person name="Jiang H."/>
            <person name="Liang Y."/>
            <person name="Yin H."/>
            <person name="Xiao Y."/>
            <person name="Guo X."/>
            <person name="Xu Y."/>
            <person name="Hu Q."/>
            <person name="Liu H."/>
            <person name="Liu X."/>
        </authorList>
    </citation>
    <scope>NUCLEOTIDE SEQUENCE [LARGE SCALE GENOMIC DNA]</scope>
    <source>
        <strain evidence="2 3">YSK</strain>
    </source>
</reference>
<dbReference type="GO" id="GO:0004803">
    <property type="term" value="F:transposase activity"/>
    <property type="evidence" value="ECO:0007669"/>
    <property type="project" value="InterPro"/>
</dbReference>
<name>A0A059Y2F9_9BACT</name>
<feature type="region of interest" description="Disordered" evidence="1">
    <location>
        <begin position="122"/>
        <end position="142"/>
    </location>
</feature>
<dbReference type="GO" id="GO:0043565">
    <property type="term" value="F:sequence-specific DNA binding"/>
    <property type="evidence" value="ECO:0007669"/>
    <property type="project" value="InterPro"/>
</dbReference>
<dbReference type="SUPFAM" id="SSF48295">
    <property type="entry name" value="TrpR-like"/>
    <property type="match status" value="1"/>
</dbReference>
<reference evidence="3" key="1">
    <citation type="submission" date="2014-02" db="EMBL/GenBank/DDBJ databases">
        <title>Complete genome sequence and comparative genomic analysis of the nitrogen-fixing bacterium Leptospirillum ferriphilum YSK.</title>
        <authorList>
            <person name="Guo X."/>
            <person name="Yin H."/>
            <person name="Liang Y."/>
            <person name="Hu Q."/>
            <person name="Ma L."/>
            <person name="Xiao Y."/>
            <person name="Zhang X."/>
            <person name="Qiu G."/>
            <person name="Liu X."/>
        </authorList>
    </citation>
    <scope>NUCLEOTIDE SEQUENCE [LARGE SCALE GENOMIC DNA]</scope>
    <source>
        <strain evidence="3">YSK</strain>
    </source>
</reference>
<dbReference type="InterPro" id="IPR036388">
    <property type="entry name" value="WH-like_DNA-bd_sf"/>
</dbReference>
<sequence>MALFLVGFYAITLTRKDVSMENPSLPENGKKKRWTVEEKAQIVRRYLKDHVGLADLAEETGSSPGLIIGWAKQALEGIEQTFSKEMHQQRKVLHREILEKDDRIRRLESVVSELSTENLLLKKSTGDPSAEPTLRRRRRKRS</sequence>
<protein>
    <recommendedName>
        <fullName evidence="4">Transposase</fullName>
    </recommendedName>
</protein>
<dbReference type="Gene3D" id="1.10.10.10">
    <property type="entry name" value="Winged helix-like DNA-binding domain superfamily/Winged helix DNA-binding domain"/>
    <property type="match status" value="1"/>
</dbReference>
<dbReference type="KEGG" id="lfp:Y981_05490"/>
<dbReference type="OrthoDB" id="7476756at2"/>
<dbReference type="EMBL" id="CP007243">
    <property type="protein sequence ID" value="AIA31672.1"/>
    <property type="molecule type" value="Genomic_DNA"/>
</dbReference>
<dbReference type="AlphaFoldDB" id="A0A059Y2F9"/>
<dbReference type="GO" id="GO:0006313">
    <property type="term" value="P:DNA transposition"/>
    <property type="evidence" value="ECO:0007669"/>
    <property type="project" value="InterPro"/>
</dbReference>
<accession>A0A059Y2F9</accession>
<dbReference type="HOGENOM" id="CLU_1813419_0_0_0"/>
<dbReference type="InterPro" id="IPR010921">
    <property type="entry name" value="Trp_repressor/repl_initiator"/>
</dbReference>
<organism evidence="2 3">
    <name type="scientific">Leptospirillum ferriphilum YSK</name>
    <dbReference type="NCBI Taxonomy" id="1441628"/>
    <lineage>
        <taxon>Bacteria</taxon>
        <taxon>Pseudomonadati</taxon>
        <taxon>Nitrospirota</taxon>
        <taxon>Nitrospiria</taxon>
        <taxon>Nitrospirales</taxon>
        <taxon>Nitrospiraceae</taxon>
        <taxon>Leptospirillum</taxon>
    </lineage>
</organism>
<evidence type="ECO:0008006" key="4">
    <source>
        <dbReference type="Google" id="ProtNLM"/>
    </source>
</evidence>
<dbReference type="Pfam" id="PF01527">
    <property type="entry name" value="HTH_Tnp_1"/>
    <property type="match status" value="1"/>
</dbReference>
<dbReference type="Proteomes" id="UP000027059">
    <property type="component" value="Chromosome"/>
</dbReference>
<evidence type="ECO:0000313" key="2">
    <source>
        <dbReference type="EMBL" id="AIA31672.1"/>
    </source>
</evidence>